<dbReference type="RefSeq" id="WP_139283987.1">
    <property type="nucleotide sequence ID" value="NZ_FNQM01000002.1"/>
</dbReference>
<accession>A0A1H3XME9</accession>
<dbReference type="EMBL" id="FNQM01000002">
    <property type="protein sequence ID" value="SEA00635.1"/>
    <property type="molecule type" value="Genomic_DNA"/>
</dbReference>
<name>A0A1H3XME9_9RHOB</name>
<dbReference type="Proteomes" id="UP000198703">
    <property type="component" value="Unassembled WGS sequence"/>
</dbReference>
<dbReference type="Pfam" id="PF06568">
    <property type="entry name" value="YjiS-like"/>
    <property type="match status" value="1"/>
</dbReference>
<gene>
    <name evidence="2" type="ORF">SAMN05444370_102492</name>
</gene>
<evidence type="ECO:0000313" key="3">
    <source>
        <dbReference type="Proteomes" id="UP000198703"/>
    </source>
</evidence>
<dbReference type="AlphaFoldDB" id="A0A1H3XME9"/>
<proteinExistence type="predicted"/>
<dbReference type="InterPro" id="IPR009506">
    <property type="entry name" value="YjiS-like"/>
</dbReference>
<protein>
    <submittedName>
        <fullName evidence="2">Uncharacterized conserved protein YjiS, DUF1127 family</fullName>
    </submittedName>
</protein>
<evidence type="ECO:0000259" key="1">
    <source>
        <dbReference type="Pfam" id="PF06568"/>
    </source>
</evidence>
<sequence length="72" mass="7871">MTAITHARSDRATGFFDRAVATLRDIGRAYTQALALRRTYQELSQLSDRELDDLGLDRASIGAAARKAVFGA</sequence>
<reference evidence="2 3" key="1">
    <citation type="submission" date="2016-10" db="EMBL/GenBank/DDBJ databases">
        <authorList>
            <person name="de Groot N.N."/>
        </authorList>
    </citation>
    <scope>NUCLEOTIDE SEQUENCE [LARGE SCALE GENOMIC DNA]</scope>
    <source>
        <strain evidence="2 3">DSM 15345</strain>
    </source>
</reference>
<keyword evidence="3" id="KW-1185">Reference proteome</keyword>
<organism evidence="2 3">
    <name type="scientific">Rubrimonas cliftonensis</name>
    <dbReference type="NCBI Taxonomy" id="89524"/>
    <lineage>
        <taxon>Bacteria</taxon>
        <taxon>Pseudomonadati</taxon>
        <taxon>Pseudomonadota</taxon>
        <taxon>Alphaproteobacteria</taxon>
        <taxon>Rhodobacterales</taxon>
        <taxon>Paracoccaceae</taxon>
        <taxon>Rubrimonas</taxon>
    </lineage>
</organism>
<feature type="domain" description="YjiS-like" evidence="1">
    <location>
        <begin position="28"/>
        <end position="59"/>
    </location>
</feature>
<evidence type="ECO:0000313" key="2">
    <source>
        <dbReference type="EMBL" id="SEA00635.1"/>
    </source>
</evidence>
<dbReference type="OrthoDB" id="8244198at2"/>